<sequence>MGADTLPRRRRPLTGGRTYACLWLLYFSRMADAAEQALERAHGTRRAQIARDAYTLIHFPLIAKAVYIALGVHEVLAQSSGDTADRGEPLEWTFLNGPDRAGPVSGTAVRGRHR</sequence>
<name>A0ABV4QHF0_9ACTN</name>
<reference evidence="1 2" key="1">
    <citation type="submission" date="2023-11" db="EMBL/GenBank/DDBJ databases">
        <title>Actinomadura monticuli sp. nov., isolated from volcanic ash.</title>
        <authorList>
            <person name="Lee S.D."/>
            <person name="Yang H."/>
            <person name="Kim I.S."/>
        </authorList>
    </citation>
    <scope>NUCLEOTIDE SEQUENCE [LARGE SCALE GENOMIC DNA]</scope>
    <source>
        <strain evidence="1 2">DLS-62</strain>
    </source>
</reference>
<evidence type="ECO:0000313" key="2">
    <source>
        <dbReference type="Proteomes" id="UP001569963"/>
    </source>
</evidence>
<dbReference type="Pfam" id="PF06772">
    <property type="entry name" value="LtrA"/>
    <property type="match status" value="1"/>
</dbReference>
<protein>
    <submittedName>
        <fullName evidence="1">Low temperature requirement protein A</fullName>
    </submittedName>
</protein>
<dbReference type="Proteomes" id="UP001569963">
    <property type="component" value="Unassembled WGS sequence"/>
</dbReference>
<proteinExistence type="predicted"/>
<gene>
    <name evidence="1" type="ORF">SM611_26985</name>
</gene>
<dbReference type="EMBL" id="JAXCEI010000013">
    <property type="protein sequence ID" value="MFA1542600.1"/>
    <property type="molecule type" value="Genomic_DNA"/>
</dbReference>
<dbReference type="InterPro" id="IPR010640">
    <property type="entry name" value="Low_temperature_requirement_A"/>
</dbReference>
<comment type="caution">
    <text evidence="1">The sequence shown here is derived from an EMBL/GenBank/DDBJ whole genome shotgun (WGS) entry which is preliminary data.</text>
</comment>
<keyword evidence="2" id="KW-1185">Reference proteome</keyword>
<accession>A0ABV4QHF0</accession>
<organism evidence="1 2">
    <name type="scientific">Actinomadura monticuli</name>
    <dbReference type="NCBI Taxonomy" id="3097367"/>
    <lineage>
        <taxon>Bacteria</taxon>
        <taxon>Bacillati</taxon>
        <taxon>Actinomycetota</taxon>
        <taxon>Actinomycetes</taxon>
        <taxon>Streptosporangiales</taxon>
        <taxon>Thermomonosporaceae</taxon>
        <taxon>Actinomadura</taxon>
    </lineage>
</organism>
<evidence type="ECO:0000313" key="1">
    <source>
        <dbReference type="EMBL" id="MFA1542600.1"/>
    </source>
</evidence>